<reference evidence="5" key="2">
    <citation type="submission" date="2021-04" db="EMBL/GenBank/DDBJ databases">
        <authorList>
            <person name="Gilroy R."/>
        </authorList>
    </citation>
    <scope>NUCLEOTIDE SEQUENCE</scope>
    <source>
        <strain evidence="5">12435</strain>
    </source>
</reference>
<evidence type="ECO:0000259" key="4">
    <source>
        <dbReference type="SMART" id="SM00563"/>
    </source>
</evidence>
<dbReference type="Proteomes" id="UP000823990">
    <property type="component" value="Unassembled WGS sequence"/>
</dbReference>
<evidence type="ECO:0000256" key="1">
    <source>
        <dbReference type="ARBA" id="ARBA00022679"/>
    </source>
</evidence>
<organism evidence="5 6">
    <name type="scientific">Candidatus Protoclostridium stercorigallinarum</name>
    <dbReference type="NCBI Taxonomy" id="2838741"/>
    <lineage>
        <taxon>Bacteria</taxon>
        <taxon>Bacillati</taxon>
        <taxon>Bacillota</taxon>
        <taxon>Clostridia</taxon>
        <taxon>Candidatus Protoclostridium</taxon>
    </lineage>
</organism>
<dbReference type="CDD" id="cd07989">
    <property type="entry name" value="LPLAT_AGPAT-like"/>
    <property type="match status" value="1"/>
</dbReference>
<dbReference type="SMART" id="SM00563">
    <property type="entry name" value="PlsC"/>
    <property type="match status" value="1"/>
</dbReference>
<name>A0A9D1TQM1_9FIRM</name>
<feature type="compositionally biased region" description="Basic and acidic residues" evidence="3">
    <location>
        <begin position="246"/>
        <end position="280"/>
    </location>
</feature>
<proteinExistence type="predicted"/>
<dbReference type="PANTHER" id="PTHR10434:SF11">
    <property type="entry name" value="1-ACYL-SN-GLYCEROL-3-PHOSPHATE ACYLTRANSFERASE"/>
    <property type="match status" value="1"/>
</dbReference>
<evidence type="ECO:0000313" key="6">
    <source>
        <dbReference type="Proteomes" id="UP000823990"/>
    </source>
</evidence>
<feature type="domain" description="Phospholipid/glycerol acyltransferase" evidence="4">
    <location>
        <begin position="55"/>
        <end position="170"/>
    </location>
</feature>
<dbReference type="PANTHER" id="PTHR10434">
    <property type="entry name" value="1-ACYL-SN-GLYCEROL-3-PHOSPHATE ACYLTRANSFERASE"/>
    <property type="match status" value="1"/>
</dbReference>
<comment type="caution">
    <text evidence="5">The sequence shown here is derived from an EMBL/GenBank/DDBJ whole genome shotgun (WGS) entry which is preliminary data.</text>
</comment>
<evidence type="ECO:0000313" key="5">
    <source>
        <dbReference type="EMBL" id="HIW01910.1"/>
    </source>
</evidence>
<dbReference type="GO" id="GO:0006654">
    <property type="term" value="P:phosphatidic acid biosynthetic process"/>
    <property type="evidence" value="ECO:0007669"/>
    <property type="project" value="TreeGrafter"/>
</dbReference>
<keyword evidence="2 5" id="KW-0012">Acyltransferase</keyword>
<dbReference type="AlphaFoldDB" id="A0A9D1TQM1"/>
<dbReference type="EMBL" id="DXHS01000017">
    <property type="protein sequence ID" value="HIW01910.1"/>
    <property type="molecule type" value="Genomic_DNA"/>
</dbReference>
<dbReference type="GO" id="GO:0003841">
    <property type="term" value="F:1-acylglycerol-3-phosphate O-acyltransferase activity"/>
    <property type="evidence" value="ECO:0007669"/>
    <property type="project" value="TreeGrafter"/>
</dbReference>
<dbReference type="SUPFAM" id="SSF69593">
    <property type="entry name" value="Glycerol-3-phosphate (1)-acyltransferase"/>
    <property type="match status" value="1"/>
</dbReference>
<dbReference type="InterPro" id="IPR002123">
    <property type="entry name" value="Plipid/glycerol_acylTrfase"/>
</dbReference>
<feature type="region of interest" description="Disordered" evidence="3">
    <location>
        <begin position="237"/>
        <end position="280"/>
    </location>
</feature>
<protein>
    <submittedName>
        <fullName evidence="5">1-acyl-sn-glycerol-3-phosphate acyltransferase</fullName>
    </submittedName>
</protein>
<accession>A0A9D1TQM1</accession>
<gene>
    <name evidence="5" type="ORF">H9892_01005</name>
</gene>
<keyword evidence="1" id="KW-0808">Transferase</keyword>
<evidence type="ECO:0000256" key="2">
    <source>
        <dbReference type="ARBA" id="ARBA00023315"/>
    </source>
</evidence>
<dbReference type="Pfam" id="PF01553">
    <property type="entry name" value="Acyltransferase"/>
    <property type="match status" value="1"/>
</dbReference>
<evidence type="ECO:0000256" key="3">
    <source>
        <dbReference type="SAM" id="MobiDB-lite"/>
    </source>
</evidence>
<reference evidence="5" key="1">
    <citation type="journal article" date="2021" name="PeerJ">
        <title>Extensive microbial diversity within the chicken gut microbiome revealed by metagenomics and culture.</title>
        <authorList>
            <person name="Gilroy R."/>
            <person name="Ravi A."/>
            <person name="Getino M."/>
            <person name="Pursley I."/>
            <person name="Horton D.L."/>
            <person name="Alikhan N.F."/>
            <person name="Baker D."/>
            <person name="Gharbi K."/>
            <person name="Hall N."/>
            <person name="Watson M."/>
            <person name="Adriaenssens E.M."/>
            <person name="Foster-Nyarko E."/>
            <person name="Jarju S."/>
            <person name="Secka A."/>
            <person name="Antonio M."/>
            <person name="Oren A."/>
            <person name="Chaudhuri R.R."/>
            <person name="La Ragione R."/>
            <person name="Hildebrand F."/>
            <person name="Pallen M.J."/>
        </authorList>
    </citation>
    <scope>NUCLEOTIDE SEQUENCE</scope>
    <source>
        <strain evidence="5">12435</strain>
    </source>
</reference>
<sequence length="280" mass="32352">MSGILKNEKYRKAIDKKCNYRAWFAFLKGMLYPLLKLMLPGRALGMENLPEKGGYILSFNHRSMLDAPAAFSSIPMYWHFIAKEEFYNSAFFRWLLPRLGVVGVDRENIDLSTIRRVVGLLRRGEVLGIFPEGTRNKDAGDESMLKVKHGAAMFSVRGNAPVLPVYIYRRPRFFRRTYMYIGKPIDLSSMVSGPLTSEKLGELAEMIGKGMEEAKEYLAGVMREKRYGKELRAEKKRIKARKKEFRKQEKQRKAEEKKQRAAKKRAELAARKKREGGTEK</sequence>